<evidence type="ECO:0000256" key="12">
    <source>
        <dbReference type="ARBA" id="ARBA00022842"/>
    </source>
</evidence>
<evidence type="ECO:0000256" key="15">
    <source>
        <dbReference type="RuleBase" id="RU364099"/>
    </source>
</evidence>
<sequence>MAIQIKNKSFETLIEYSMIEKRTRLIGIEINVDYEDKQPVFVGVLNGAFMFMADLMKEVKIPCEATFVKFASYHGGLKSSGQVTEHLALDIDLAGRHVIVVEDIVDTGQTLKHFLQQLTQLNPASVAIASLLVKPKALEVDLPAIDYVGFEIGNEFVVGYGLDYEGLGRNLCDIYRLNGEAEES</sequence>
<dbReference type="PANTHER" id="PTHR43340:SF1">
    <property type="entry name" value="HYPOXANTHINE PHOSPHORIBOSYLTRANSFERASE"/>
    <property type="match status" value="1"/>
</dbReference>
<dbReference type="SUPFAM" id="SSF53271">
    <property type="entry name" value="PRTase-like"/>
    <property type="match status" value="1"/>
</dbReference>
<evidence type="ECO:0000256" key="5">
    <source>
        <dbReference type="ARBA" id="ARBA00011895"/>
    </source>
</evidence>
<protein>
    <recommendedName>
        <fullName evidence="5 15">Hypoxanthine phosphoribosyltransferase</fullName>
        <ecNumber evidence="5 15">2.4.2.8</ecNumber>
    </recommendedName>
</protein>
<evidence type="ECO:0000256" key="7">
    <source>
        <dbReference type="ARBA" id="ARBA00022676"/>
    </source>
</evidence>
<organism evidence="17 18">
    <name type="scientific">Pelobium manganitolerans</name>
    <dbReference type="NCBI Taxonomy" id="1842495"/>
    <lineage>
        <taxon>Bacteria</taxon>
        <taxon>Pseudomonadati</taxon>
        <taxon>Bacteroidota</taxon>
        <taxon>Sphingobacteriia</taxon>
        <taxon>Sphingobacteriales</taxon>
        <taxon>Sphingobacteriaceae</taxon>
        <taxon>Pelobium</taxon>
    </lineage>
</organism>
<comment type="caution">
    <text evidence="17">The sequence shown here is derived from an EMBL/GenBank/DDBJ whole genome shotgun (WGS) entry which is preliminary data.</text>
</comment>
<keyword evidence="8 15" id="KW-0808">Transferase</keyword>
<keyword evidence="11 15" id="KW-0547">Nucleotide-binding</keyword>
<dbReference type="GO" id="GO:0004422">
    <property type="term" value="F:hypoxanthine phosphoribosyltransferase activity"/>
    <property type="evidence" value="ECO:0007669"/>
    <property type="project" value="InterPro"/>
</dbReference>
<evidence type="ECO:0000313" key="18">
    <source>
        <dbReference type="Proteomes" id="UP000283433"/>
    </source>
</evidence>
<comment type="catalytic activity">
    <reaction evidence="13">
        <text>GMP + diphosphate = guanine + 5-phospho-alpha-D-ribose 1-diphosphate</text>
        <dbReference type="Rhea" id="RHEA:25424"/>
        <dbReference type="ChEBI" id="CHEBI:16235"/>
        <dbReference type="ChEBI" id="CHEBI:33019"/>
        <dbReference type="ChEBI" id="CHEBI:58017"/>
        <dbReference type="ChEBI" id="CHEBI:58115"/>
        <dbReference type="EC" id="2.4.2.8"/>
    </reaction>
    <physiologicalReaction direction="right-to-left" evidence="13">
        <dbReference type="Rhea" id="RHEA:25426"/>
    </physiologicalReaction>
</comment>
<evidence type="ECO:0000256" key="8">
    <source>
        <dbReference type="ARBA" id="ARBA00022679"/>
    </source>
</evidence>
<evidence type="ECO:0000256" key="10">
    <source>
        <dbReference type="ARBA" id="ARBA00022726"/>
    </source>
</evidence>
<dbReference type="InterPro" id="IPR005904">
    <property type="entry name" value="Hxn_phspho_trans"/>
</dbReference>
<dbReference type="GO" id="GO:0032264">
    <property type="term" value="P:IMP salvage"/>
    <property type="evidence" value="ECO:0007669"/>
    <property type="project" value="UniProtKB-UniPathway"/>
</dbReference>
<keyword evidence="18" id="KW-1185">Reference proteome</keyword>
<dbReference type="CDD" id="cd06223">
    <property type="entry name" value="PRTases_typeI"/>
    <property type="match status" value="1"/>
</dbReference>
<evidence type="ECO:0000259" key="16">
    <source>
        <dbReference type="Pfam" id="PF00156"/>
    </source>
</evidence>
<dbReference type="InterPro" id="IPR029057">
    <property type="entry name" value="PRTase-like"/>
</dbReference>
<dbReference type="PANTHER" id="PTHR43340">
    <property type="entry name" value="HYPOXANTHINE-GUANINE PHOSPHORIBOSYLTRANSFERASE"/>
    <property type="match status" value="1"/>
</dbReference>
<evidence type="ECO:0000256" key="2">
    <source>
        <dbReference type="ARBA" id="ARBA00004496"/>
    </source>
</evidence>
<dbReference type="EMBL" id="MBTA01000001">
    <property type="protein sequence ID" value="RKD20273.1"/>
    <property type="molecule type" value="Genomic_DNA"/>
</dbReference>
<evidence type="ECO:0000256" key="3">
    <source>
        <dbReference type="ARBA" id="ARBA00004669"/>
    </source>
</evidence>
<dbReference type="EC" id="2.4.2.8" evidence="5 15"/>
<gene>
    <name evidence="17" type="ORF">BCY91_01235</name>
</gene>
<comment type="similarity">
    <text evidence="4 15">Belongs to the purine/pyrimidine phosphoribosyltransferase family.</text>
</comment>
<comment type="subcellular location">
    <subcellularLocation>
        <location evidence="2 15">Cytoplasm</location>
    </subcellularLocation>
</comment>
<evidence type="ECO:0000256" key="14">
    <source>
        <dbReference type="ARBA" id="ARBA00049402"/>
    </source>
</evidence>
<keyword evidence="7 15" id="KW-0328">Glycosyltransferase</keyword>
<dbReference type="GO" id="GO:0006178">
    <property type="term" value="P:guanine salvage"/>
    <property type="evidence" value="ECO:0007669"/>
    <property type="project" value="TreeGrafter"/>
</dbReference>
<dbReference type="AlphaFoldDB" id="A0A419SC59"/>
<dbReference type="Proteomes" id="UP000283433">
    <property type="component" value="Unassembled WGS sequence"/>
</dbReference>
<dbReference type="GO" id="GO:0000166">
    <property type="term" value="F:nucleotide binding"/>
    <property type="evidence" value="ECO:0007669"/>
    <property type="project" value="UniProtKB-KW"/>
</dbReference>
<proteinExistence type="inferred from homology"/>
<dbReference type="GO" id="GO:0000287">
    <property type="term" value="F:magnesium ion binding"/>
    <property type="evidence" value="ECO:0007669"/>
    <property type="project" value="TreeGrafter"/>
</dbReference>
<accession>A0A419SC59</accession>
<dbReference type="NCBIfam" id="TIGR01203">
    <property type="entry name" value="HGPRTase"/>
    <property type="match status" value="1"/>
</dbReference>
<evidence type="ECO:0000256" key="11">
    <source>
        <dbReference type="ARBA" id="ARBA00022741"/>
    </source>
</evidence>
<keyword evidence="6 15" id="KW-0963">Cytoplasm</keyword>
<evidence type="ECO:0000256" key="4">
    <source>
        <dbReference type="ARBA" id="ARBA00008391"/>
    </source>
</evidence>
<comment type="cofactor">
    <cofactor evidence="1 15">
        <name>Mg(2+)</name>
        <dbReference type="ChEBI" id="CHEBI:18420"/>
    </cofactor>
</comment>
<evidence type="ECO:0000256" key="9">
    <source>
        <dbReference type="ARBA" id="ARBA00022723"/>
    </source>
</evidence>
<dbReference type="InterPro" id="IPR000836">
    <property type="entry name" value="PRTase_dom"/>
</dbReference>
<name>A0A419SC59_9SPHI</name>
<dbReference type="Gene3D" id="3.40.50.2020">
    <property type="match status" value="1"/>
</dbReference>
<dbReference type="GO" id="GO:0006166">
    <property type="term" value="P:purine ribonucleoside salvage"/>
    <property type="evidence" value="ECO:0007669"/>
    <property type="project" value="UniProtKB-KW"/>
</dbReference>
<dbReference type="GO" id="GO:0032263">
    <property type="term" value="P:GMP salvage"/>
    <property type="evidence" value="ECO:0007669"/>
    <property type="project" value="TreeGrafter"/>
</dbReference>
<feature type="domain" description="Phosphoribosyltransferase" evidence="16">
    <location>
        <begin position="28"/>
        <end position="164"/>
    </location>
</feature>
<dbReference type="GO" id="GO:0052657">
    <property type="term" value="F:guanine phosphoribosyltransferase activity"/>
    <property type="evidence" value="ECO:0007669"/>
    <property type="project" value="RHEA"/>
</dbReference>
<evidence type="ECO:0000313" key="17">
    <source>
        <dbReference type="EMBL" id="RKD20273.1"/>
    </source>
</evidence>
<comment type="pathway">
    <text evidence="3 15">Purine metabolism; IMP biosynthesis via salvage pathway; IMP from hypoxanthine: step 1/1.</text>
</comment>
<keyword evidence="10 15" id="KW-0660">Purine salvage</keyword>
<reference evidence="17 18" key="1">
    <citation type="submission" date="2016-07" db="EMBL/GenBank/DDBJ databases">
        <title>Genome of Pelobium manganitolerans.</title>
        <authorList>
            <person name="Wu S."/>
            <person name="Wang G."/>
        </authorList>
    </citation>
    <scope>NUCLEOTIDE SEQUENCE [LARGE SCALE GENOMIC DNA]</scope>
    <source>
        <strain evidence="17 18">YS-25</strain>
    </source>
</reference>
<keyword evidence="12 15" id="KW-0460">Magnesium</keyword>
<keyword evidence="9 15" id="KW-0479">Metal-binding</keyword>
<dbReference type="OrthoDB" id="9802824at2"/>
<comment type="catalytic activity">
    <reaction evidence="14">
        <text>IMP + diphosphate = hypoxanthine + 5-phospho-alpha-D-ribose 1-diphosphate</text>
        <dbReference type="Rhea" id="RHEA:17973"/>
        <dbReference type="ChEBI" id="CHEBI:17368"/>
        <dbReference type="ChEBI" id="CHEBI:33019"/>
        <dbReference type="ChEBI" id="CHEBI:58017"/>
        <dbReference type="ChEBI" id="CHEBI:58053"/>
        <dbReference type="EC" id="2.4.2.8"/>
    </reaction>
    <physiologicalReaction direction="right-to-left" evidence="14">
        <dbReference type="Rhea" id="RHEA:17975"/>
    </physiologicalReaction>
</comment>
<dbReference type="RefSeq" id="WP_120180188.1">
    <property type="nucleotide sequence ID" value="NZ_MBTA01000001.1"/>
</dbReference>
<dbReference type="Pfam" id="PF00156">
    <property type="entry name" value="Pribosyltran"/>
    <property type="match status" value="1"/>
</dbReference>
<evidence type="ECO:0000256" key="1">
    <source>
        <dbReference type="ARBA" id="ARBA00001946"/>
    </source>
</evidence>
<evidence type="ECO:0000256" key="6">
    <source>
        <dbReference type="ARBA" id="ARBA00022490"/>
    </source>
</evidence>
<dbReference type="UniPathway" id="UPA00591">
    <property type="reaction ID" value="UER00648"/>
</dbReference>
<dbReference type="InterPro" id="IPR050408">
    <property type="entry name" value="HGPRT"/>
</dbReference>
<dbReference type="GO" id="GO:0005829">
    <property type="term" value="C:cytosol"/>
    <property type="evidence" value="ECO:0007669"/>
    <property type="project" value="TreeGrafter"/>
</dbReference>
<evidence type="ECO:0000256" key="13">
    <source>
        <dbReference type="ARBA" id="ARBA00048811"/>
    </source>
</evidence>
<dbReference type="GO" id="GO:0046100">
    <property type="term" value="P:hypoxanthine metabolic process"/>
    <property type="evidence" value="ECO:0007669"/>
    <property type="project" value="TreeGrafter"/>
</dbReference>